<comment type="caution">
    <text evidence="2">The sequence shown here is derived from an EMBL/GenBank/DDBJ whole genome shotgun (WGS) entry which is preliminary data.</text>
</comment>
<evidence type="ECO:0000313" key="3">
    <source>
        <dbReference type="Proteomes" id="UP001566132"/>
    </source>
</evidence>
<gene>
    <name evidence="2" type="ORF">ABEB36_005338</name>
</gene>
<protein>
    <submittedName>
        <fullName evidence="2">Uncharacterized protein</fullName>
    </submittedName>
</protein>
<reference evidence="2 3" key="1">
    <citation type="submission" date="2024-05" db="EMBL/GenBank/DDBJ databases">
        <title>Genetic variation in Jamaican populations of the coffee berry borer (Hypothenemus hampei).</title>
        <authorList>
            <person name="Errbii M."/>
            <person name="Myrie A."/>
        </authorList>
    </citation>
    <scope>NUCLEOTIDE SEQUENCE [LARGE SCALE GENOMIC DNA]</scope>
    <source>
        <strain evidence="2">JA-Hopewell-2020-01-JO</strain>
        <tissue evidence="2">Whole body</tissue>
    </source>
</reference>
<accession>A0ABD1EXW7</accession>
<sequence length="119" mass="13705">MQRSNTTLQSMLHQSNEDIRIIIYEGRACFGLNFSIHGIDCSLLMNSKIRRAMHHYPEEKKPKKTLNNSNNNNHENERYDYYLDIDPGAVKYVSACFRNSAGDKTSTVLKSATFKQILC</sequence>
<feature type="region of interest" description="Disordered" evidence="1">
    <location>
        <begin position="56"/>
        <end position="77"/>
    </location>
</feature>
<dbReference type="Proteomes" id="UP001566132">
    <property type="component" value="Unassembled WGS sequence"/>
</dbReference>
<proteinExistence type="predicted"/>
<organism evidence="2 3">
    <name type="scientific">Hypothenemus hampei</name>
    <name type="common">Coffee berry borer</name>
    <dbReference type="NCBI Taxonomy" id="57062"/>
    <lineage>
        <taxon>Eukaryota</taxon>
        <taxon>Metazoa</taxon>
        <taxon>Ecdysozoa</taxon>
        <taxon>Arthropoda</taxon>
        <taxon>Hexapoda</taxon>
        <taxon>Insecta</taxon>
        <taxon>Pterygota</taxon>
        <taxon>Neoptera</taxon>
        <taxon>Endopterygota</taxon>
        <taxon>Coleoptera</taxon>
        <taxon>Polyphaga</taxon>
        <taxon>Cucujiformia</taxon>
        <taxon>Curculionidae</taxon>
        <taxon>Scolytinae</taxon>
        <taxon>Hypothenemus</taxon>
    </lineage>
</organism>
<evidence type="ECO:0000256" key="1">
    <source>
        <dbReference type="SAM" id="MobiDB-lite"/>
    </source>
</evidence>
<dbReference type="AlphaFoldDB" id="A0ABD1EXW7"/>
<dbReference type="EMBL" id="JBDJPC010000004">
    <property type="protein sequence ID" value="KAL1505883.1"/>
    <property type="molecule type" value="Genomic_DNA"/>
</dbReference>
<evidence type="ECO:0000313" key="2">
    <source>
        <dbReference type="EMBL" id="KAL1505883.1"/>
    </source>
</evidence>
<keyword evidence="3" id="KW-1185">Reference proteome</keyword>
<name>A0ABD1EXW7_HYPHA</name>